<dbReference type="EMBL" id="CP113517">
    <property type="protein sequence ID" value="WAR43789.1"/>
    <property type="molecule type" value="Genomic_DNA"/>
</dbReference>
<keyword evidence="2" id="KW-1185">Reference proteome</keyword>
<proteinExistence type="predicted"/>
<reference evidence="1" key="1">
    <citation type="submission" date="2022-11" db="EMBL/GenBank/DDBJ databases">
        <title>Methylomonas rapida sp. nov., Carotenoid-Producing Obligate Methanotrophs with High Growth Characteristics and Biotechnological Potential.</title>
        <authorList>
            <person name="Tikhonova E.N."/>
            <person name="Suleimanov R.Z."/>
            <person name="Miroshnikov K."/>
            <person name="Oshkin I.Y."/>
            <person name="Belova S.E."/>
            <person name="Danilova O.V."/>
            <person name="Ashikhmin A."/>
            <person name="Konopkin A."/>
            <person name="But S.Y."/>
            <person name="Khmelenina V.N."/>
            <person name="Kuznetsov N."/>
            <person name="Pimenov N.V."/>
            <person name="Dedysh S.N."/>
        </authorList>
    </citation>
    <scope>NUCLEOTIDE SEQUENCE</scope>
    <source>
        <strain evidence="1">MP1</strain>
    </source>
</reference>
<name>A0ABY7GG34_9GAMM</name>
<dbReference type="Proteomes" id="UP001162780">
    <property type="component" value="Chromosome"/>
</dbReference>
<evidence type="ECO:0000313" key="2">
    <source>
        <dbReference type="Proteomes" id="UP001162780"/>
    </source>
</evidence>
<organism evidence="1 2">
    <name type="scientific">Methylomonas rapida</name>
    <dbReference type="NCBI Taxonomy" id="2963939"/>
    <lineage>
        <taxon>Bacteria</taxon>
        <taxon>Pseudomonadati</taxon>
        <taxon>Pseudomonadota</taxon>
        <taxon>Gammaproteobacteria</taxon>
        <taxon>Methylococcales</taxon>
        <taxon>Methylococcaceae</taxon>
        <taxon>Methylomonas</taxon>
    </lineage>
</organism>
<dbReference type="RefSeq" id="WP_255188777.1">
    <property type="nucleotide sequence ID" value="NZ_CP113517.1"/>
</dbReference>
<dbReference type="NCBIfam" id="NF033519">
    <property type="entry name" value="transpos_ISAzo13"/>
    <property type="match status" value="1"/>
</dbReference>
<accession>A0ABY7GG34</accession>
<evidence type="ECO:0000313" key="1">
    <source>
        <dbReference type="EMBL" id="WAR43789.1"/>
    </source>
</evidence>
<dbReference type="InterPro" id="IPR011518">
    <property type="entry name" value="Transposase_36"/>
</dbReference>
<sequence length="401" mass="45483">MIGYEQAIEIKMQRLFRTLSEKDKRRYAGIEATKLGHGGIDYISKLFDIDPKTVRRGLQELDFADDPASERVRKKGGGRKPAIEQQPQLLVNFLALLAEFTAGDPMREGVLWTNLSRCEISRRLREMGTPASRHTVRKLLRKHGLGQRKARKKKSMGAHPDRNAQFENIARLKAEYLAAGEPVISIDTKKKELIGDFAREGHTHTQAPVETLDHDFPSAGQGKLIPHGIYDVARNEGTIHLNTSHDTSELCCDSIALWWQRQGREHYPHAKRLLILCDGGGSNAANRHVFKEAVQALAECLGLEIRIAHYPPYCSKHNPIEHRLFPHITRACQGVVFHTLDIARQFMEKAKTTTGLKVTVDILTGIYETGKKCAADFIQNMRIVFDDFLPRWNYRALPQNR</sequence>
<protein>
    <submittedName>
        <fullName evidence="1">ISAzo13 family transposase</fullName>
    </submittedName>
</protein>
<gene>
    <name evidence="1" type="ORF">NM686_015590</name>
</gene>
<dbReference type="Pfam" id="PF07592">
    <property type="entry name" value="DDE_Tnp_ISAZ013"/>
    <property type="match status" value="1"/>
</dbReference>